<feature type="domain" description="Glycosyltransferase 2-like" evidence="8">
    <location>
        <begin position="205"/>
        <end position="394"/>
    </location>
</feature>
<protein>
    <submittedName>
        <fullName evidence="9">Glycosyltransferase family 2 protein</fullName>
    </submittedName>
</protein>
<evidence type="ECO:0000256" key="6">
    <source>
        <dbReference type="ARBA" id="ARBA00023136"/>
    </source>
</evidence>
<feature type="transmembrane region" description="Helical" evidence="7">
    <location>
        <begin position="549"/>
        <end position="572"/>
    </location>
</feature>
<dbReference type="OrthoDB" id="72851at2759"/>
<evidence type="ECO:0000256" key="2">
    <source>
        <dbReference type="ARBA" id="ARBA00022676"/>
    </source>
</evidence>
<dbReference type="SUPFAM" id="SSF53448">
    <property type="entry name" value="Nucleotide-diphospho-sugar transferases"/>
    <property type="match status" value="1"/>
</dbReference>
<dbReference type="STRING" id="930990.A0A067MPY9"/>
<keyword evidence="2" id="KW-0328">Glycosyltransferase</keyword>
<feature type="transmembrane region" description="Helical" evidence="7">
    <location>
        <begin position="61"/>
        <end position="85"/>
    </location>
</feature>
<dbReference type="HOGENOM" id="CLU_016061_0_1_1"/>
<dbReference type="EMBL" id="KL198042">
    <property type="protein sequence ID" value="KDQ13661.1"/>
    <property type="molecule type" value="Genomic_DNA"/>
</dbReference>
<feature type="transmembrane region" description="Helical" evidence="7">
    <location>
        <begin position="604"/>
        <end position="626"/>
    </location>
</feature>
<dbReference type="InParanoid" id="A0A067MPY9"/>
<evidence type="ECO:0000256" key="4">
    <source>
        <dbReference type="ARBA" id="ARBA00022692"/>
    </source>
</evidence>
<organism evidence="9 10">
    <name type="scientific">Botryobasidium botryosum (strain FD-172 SS1)</name>
    <dbReference type="NCBI Taxonomy" id="930990"/>
    <lineage>
        <taxon>Eukaryota</taxon>
        <taxon>Fungi</taxon>
        <taxon>Dikarya</taxon>
        <taxon>Basidiomycota</taxon>
        <taxon>Agaricomycotina</taxon>
        <taxon>Agaricomycetes</taxon>
        <taxon>Cantharellales</taxon>
        <taxon>Botryobasidiaceae</taxon>
        <taxon>Botryobasidium</taxon>
    </lineage>
</organism>
<dbReference type="GO" id="GO:0016020">
    <property type="term" value="C:membrane"/>
    <property type="evidence" value="ECO:0007669"/>
    <property type="project" value="UniProtKB-SubCell"/>
</dbReference>
<keyword evidence="3 9" id="KW-0808">Transferase</keyword>
<keyword evidence="6 7" id="KW-0472">Membrane</keyword>
<reference evidence="10" key="1">
    <citation type="journal article" date="2014" name="Proc. Natl. Acad. Sci. U.S.A.">
        <title>Extensive sampling of basidiomycete genomes demonstrates inadequacy of the white-rot/brown-rot paradigm for wood decay fungi.</title>
        <authorList>
            <person name="Riley R."/>
            <person name="Salamov A.A."/>
            <person name="Brown D.W."/>
            <person name="Nagy L.G."/>
            <person name="Floudas D."/>
            <person name="Held B.W."/>
            <person name="Levasseur A."/>
            <person name="Lombard V."/>
            <person name="Morin E."/>
            <person name="Otillar R."/>
            <person name="Lindquist E.A."/>
            <person name="Sun H."/>
            <person name="LaButti K.M."/>
            <person name="Schmutz J."/>
            <person name="Jabbour D."/>
            <person name="Luo H."/>
            <person name="Baker S.E."/>
            <person name="Pisabarro A.G."/>
            <person name="Walton J.D."/>
            <person name="Blanchette R.A."/>
            <person name="Henrissat B."/>
            <person name="Martin F."/>
            <person name="Cullen D."/>
            <person name="Hibbett D.S."/>
            <person name="Grigoriev I.V."/>
        </authorList>
    </citation>
    <scope>NUCLEOTIDE SEQUENCE [LARGE SCALE GENOMIC DNA]</scope>
    <source>
        <strain evidence="10">FD-172 SS1</strain>
    </source>
</reference>
<evidence type="ECO:0000256" key="5">
    <source>
        <dbReference type="ARBA" id="ARBA00022989"/>
    </source>
</evidence>
<evidence type="ECO:0000313" key="9">
    <source>
        <dbReference type="EMBL" id="KDQ13661.1"/>
    </source>
</evidence>
<dbReference type="Pfam" id="PF13632">
    <property type="entry name" value="Glyco_trans_2_3"/>
    <property type="match status" value="1"/>
</dbReference>
<dbReference type="InterPro" id="IPR029044">
    <property type="entry name" value="Nucleotide-diphossugar_trans"/>
</dbReference>
<feature type="non-terminal residue" evidence="9">
    <location>
        <position position="628"/>
    </location>
</feature>
<comment type="subcellular location">
    <subcellularLocation>
        <location evidence="1">Membrane</location>
        <topology evidence="1">Multi-pass membrane protein</topology>
    </subcellularLocation>
</comment>
<dbReference type="CDD" id="cd06421">
    <property type="entry name" value="CESA_CelA_like"/>
    <property type="match status" value="1"/>
</dbReference>
<evidence type="ECO:0000313" key="10">
    <source>
        <dbReference type="Proteomes" id="UP000027195"/>
    </source>
</evidence>
<evidence type="ECO:0000256" key="3">
    <source>
        <dbReference type="ARBA" id="ARBA00022679"/>
    </source>
</evidence>
<feature type="transmembrane region" description="Helical" evidence="7">
    <location>
        <begin position="506"/>
        <end position="528"/>
    </location>
</feature>
<keyword evidence="10" id="KW-1185">Reference proteome</keyword>
<proteinExistence type="predicted"/>
<accession>A0A067MPY9</accession>
<keyword evidence="5 7" id="KW-1133">Transmembrane helix</keyword>
<dbReference type="PANTHER" id="PTHR43867:SF2">
    <property type="entry name" value="CELLULOSE SYNTHASE CATALYTIC SUBUNIT A [UDP-FORMING]"/>
    <property type="match status" value="1"/>
</dbReference>
<name>A0A067MPY9_BOTB1</name>
<dbReference type="InterPro" id="IPR001173">
    <property type="entry name" value="Glyco_trans_2-like"/>
</dbReference>
<feature type="non-terminal residue" evidence="9">
    <location>
        <position position="1"/>
    </location>
</feature>
<dbReference type="AlphaFoldDB" id="A0A067MPY9"/>
<feature type="transmembrane region" description="Helical" evidence="7">
    <location>
        <begin position="21"/>
        <end position="41"/>
    </location>
</feature>
<dbReference type="InterPro" id="IPR050321">
    <property type="entry name" value="Glycosyltr_2/OpgH_subfam"/>
</dbReference>
<keyword evidence="4 7" id="KW-0812">Transmembrane</keyword>
<dbReference type="Proteomes" id="UP000027195">
    <property type="component" value="Unassembled WGS sequence"/>
</dbReference>
<feature type="transmembrane region" description="Helical" evidence="7">
    <location>
        <begin position="367"/>
        <end position="394"/>
    </location>
</feature>
<dbReference type="GO" id="GO:0016757">
    <property type="term" value="F:glycosyltransferase activity"/>
    <property type="evidence" value="ECO:0007669"/>
    <property type="project" value="UniProtKB-KW"/>
</dbReference>
<sequence length="628" mass="70611">VVSLSRRDDSDIFRGWRRTTFLLSPLTFLIAQGTSWAYLILRCIYIRAFMRETGSSVHAAWLFLAVECILTFTTLMNAGWTVFLWKPRNRQQLRLVGTEGLPTADVIICCCGEDTDIIMDTVRAACAMSYPLDRFRVILSDDGGSDELQRAVDTLRKTSAPNLLYHRRTKIKGVPHHAKAGNMNAVLEKSKSFDWGWDGPGEYTVFLDADMIPLPSMLRALFAHLFIDPQLAHAGLPQVYYNVPPGDLLNQDMRIFFDRIELVKDAAGVAWCTGSGYVMRRSVLDEIGGVPTSSVTEDVFCSSLILGAGYRCAYVHERLQWGLVPDSFLGHIKQRTRWVLGTIQTTHNLNWWLWGARIRKLTFVQRLSGLTFGVTGVLNIASCLSFVVFPYVLFSGNVLIPVTSSSEIKLLIRITFANIMAERAHEILWSMPTGYLGNRRDSLAQSWLAPYHAITLIRSVLPNYLGGKTMAFQASGAISDALHERTPAARAPLWRRATFMLWECSVWIHVIVVGVTATAVFYSLGRILRRWAVGQYTTGSAGYELLTHAFWPPLTWWILGLGLWVPILYTFAPPDMPERDELLERDAAGVPRPKPTSTVPVRFAAGWFLEICYSLSTAYTVVCFILTF</sequence>
<evidence type="ECO:0000256" key="1">
    <source>
        <dbReference type="ARBA" id="ARBA00004141"/>
    </source>
</evidence>
<gene>
    <name evidence="9" type="ORF">BOTBODRAFT_86769</name>
</gene>
<evidence type="ECO:0000259" key="8">
    <source>
        <dbReference type="Pfam" id="PF13632"/>
    </source>
</evidence>
<dbReference type="PANTHER" id="PTHR43867">
    <property type="entry name" value="CELLULOSE SYNTHASE CATALYTIC SUBUNIT A [UDP-FORMING]"/>
    <property type="match status" value="1"/>
</dbReference>
<evidence type="ECO:0000256" key="7">
    <source>
        <dbReference type="SAM" id="Phobius"/>
    </source>
</evidence>
<dbReference type="Gene3D" id="3.90.550.10">
    <property type="entry name" value="Spore Coat Polysaccharide Biosynthesis Protein SpsA, Chain A"/>
    <property type="match status" value="1"/>
</dbReference>